<name>A0A233VPB9_FINMA</name>
<gene>
    <name evidence="2" type="ORF">B9N55_01585</name>
</gene>
<accession>A0A233VPB9</accession>
<protein>
    <submittedName>
        <fullName evidence="2">Uncharacterized protein</fullName>
    </submittedName>
</protein>
<keyword evidence="1" id="KW-1133">Transmembrane helix</keyword>
<feature type="transmembrane region" description="Helical" evidence="1">
    <location>
        <begin position="73"/>
        <end position="90"/>
    </location>
</feature>
<feature type="transmembrane region" description="Helical" evidence="1">
    <location>
        <begin position="41"/>
        <end position="61"/>
    </location>
</feature>
<dbReference type="EMBL" id="NDYE01000004">
    <property type="protein sequence ID" value="OXZ34254.1"/>
    <property type="molecule type" value="Genomic_DNA"/>
</dbReference>
<reference evidence="3" key="1">
    <citation type="submission" date="2017-04" db="EMBL/GenBank/DDBJ databases">
        <title>Finegoldia magna isolated from orthopedic joint implant-associated infections.</title>
        <authorList>
            <person name="Bjorklund S."/>
            <person name="Bruggemann H."/>
            <person name="Jensen A."/>
            <person name="Hellmark B."/>
            <person name="Soderquist B."/>
        </authorList>
    </citation>
    <scope>NUCLEOTIDE SEQUENCE [LARGE SCALE GENOMIC DNA]</scope>
    <source>
        <strain evidence="3">12T273</strain>
    </source>
</reference>
<evidence type="ECO:0000256" key="1">
    <source>
        <dbReference type="SAM" id="Phobius"/>
    </source>
</evidence>
<feature type="transmembrane region" description="Helical" evidence="1">
    <location>
        <begin position="12"/>
        <end position="29"/>
    </location>
</feature>
<keyword evidence="1" id="KW-0812">Transmembrane</keyword>
<dbReference type="RefSeq" id="WP_094208046.1">
    <property type="nucleotide sequence ID" value="NZ_NDYE01000004.1"/>
</dbReference>
<comment type="caution">
    <text evidence="2">The sequence shown here is derived from an EMBL/GenBank/DDBJ whole genome shotgun (WGS) entry which is preliminary data.</text>
</comment>
<organism evidence="2 3">
    <name type="scientific">Finegoldia magna</name>
    <name type="common">Peptostreptococcus magnus</name>
    <dbReference type="NCBI Taxonomy" id="1260"/>
    <lineage>
        <taxon>Bacteria</taxon>
        <taxon>Bacillati</taxon>
        <taxon>Bacillota</taxon>
        <taxon>Tissierellia</taxon>
        <taxon>Tissierellales</taxon>
        <taxon>Peptoniphilaceae</taxon>
        <taxon>Finegoldia</taxon>
    </lineage>
</organism>
<sequence>MNKLRNKLYKYEFWSMILGVILFVMELKLQPNYPRLVNAVISPLSGILIYIAIAIVLIMIVLEMLAAIKNRDFDILFFILIILAGLYLMYRII</sequence>
<evidence type="ECO:0000313" key="3">
    <source>
        <dbReference type="Proteomes" id="UP000215546"/>
    </source>
</evidence>
<proteinExistence type="predicted"/>
<keyword evidence="1" id="KW-0472">Membrane</keyword>
<dbReference type="AlphaFoldDB" id="A0A233VPB9"/>
<evidence type="ECO:0000313" key="2">
    <source>
        <dbReference type="EMBL" id="OXZ34254.1"/>
    </source>
</evidence>
<dbReference type="Proteomes" id="UP000215546">
    <property type="component" value="Unassembled WGS sequence"/>
</dbReference>